<evidence type="ECO:0000256" key="1">
    <source>
        <dbReference type="ARBA" id="ARBA00004886"/>
    </source>
</evidence>
<comment type="pathway">
    <text evidence="1">Cofactor biosynthesis; pyrroloquinoline quinone biosynthesis.</text>
</comment>
<dbReference type="Pfam" id="PF05402">
    <property type="entry name" value="PqqD"/>
    <property type="match status" value="1"/>
</dbReference>
<evidence type="ECO:0000313" key="6">
    <source>
        <dbReference type="Proteomes" id="UP000033187"/>
    </source>
</evidence>
<sequence>MSRATSHPELSVQEKQMTEAAQPSRLVVTQDSRLRLPRHIKLRHDQGRGKWLILAPERVFEPDEISVEVLKLCDGERSVSEIAQKLAADYQAPVDVILTDVIAMLQDLADKGVLKS</sequence>
<organism evidence="5 6">
    <name type="scientific">Candidatus Filomicrobium marinum</name>
    <dbReference type="NCBI Taxonomy" id="1608628"/>
    <lineage>
        <taxon>Bacteria</taxon>
        <taxon>Pseudomonadati</taxon>
        <taxon>Pseudomonadota</taxon>
        <taxon>Alphaproteobacteria</taxon>
        <taxon>Hyphomicrobiales</taxon>
        <taxon>Hyphomicrobiaceae</taxon>
        <taxon>Filomicrobium</taxon>
    </lineage>
</organism>
<reference evidence="6" key="1">
    <citation type="submission" date="2015-02" db="EMBL/GenBank/DDBJ databases">
        <authorList>
            <person name="Chooi Y.-H."/>
        </authorList>
    </citation>
    <scope>NUCLEOTIDE SEQUENCE [LARGE SCALE GENOMIC DNA]</scope>
    <source>
        <strain evidence="6">strain Y</strain>
    </source>
</reference>
<dbReference type="NCBIfam" id="TIGR03859">
    <property type="entry name" value="PQQ_PqqD"/>
    <property type="match status" value="1"/>
</dbReference>
<dbReference type="InterPro" id="IPR041881">
    <property type="entry name" value="PqqD_sf"/>
</dbReference>
<feature type="compositionally biased region" description="Polar residues" evidence="4">
    <location>
        <begin position="13"/>
        <end position="24"/>
    </location>
</feature>
<keyword evidence="6" id="KW-1185">Reference proteome</keyword>
<dbReference type="GO" id="GO:0018189">
    <property type="term" value="P:pyrroloquinoline quinone biosynthetic process"/>
    <property type="evidence" value="ECO:0007669"/>
    <property type="project" value="UniProtKB-UniPathway"/>
</dbReference>
<feature type="region of interest" description="Disordered" evidence="4">
    <location>
        <begin position="1"/>
        <end position="24"/>
    </location>
</feature>
<dbReference type="Proteomes" id="UP000033187">
    <property type="component" value="Chromosome 1"/>
</dbReference>
<accession>A0A0D6JBR9</accession>
<evidence type="ECO:0000256" key="2">
    <source>
        <dbReference type="ARBA" id="ARBA00011741"/>
    </source>
</evidence>
<dbReference type="GO" id="GO:0048038">
    <property type="term" value="F:quinone binding"/>
    <property type="evidence" value="ECO:0007669"/>
    <property type="project" value="InterPro"/>
</dbReference>
<dbReference type="EMBL" id="LN829119">
    <property type="protein sequence ID" value="CPR15991.1"/>
    <property type="molecule type" value="Genomic_DNA"/>
</dbReference>
<gene>
    <name evidence="5" type="primary">pqqD</name>
    <name evidence="5" type="ORF">YBN1229_v1_0596</name>
</gene>
<dbReference type="InterPro" id="IPR022479">
    <property type="entry name" value="PqqD_bac"/>
</dbReference>
<name>A0A0D6JBR9_9HYPH</name>
<keyword evidence="3" id="KW-0884">PQQ biosynthesis</keyword>
<dbReference type="AlphaFoldDB" id="A0A0D6JBR9"/>
<evidence type="ECO:0000313" key="5">
    <source>
        <dbReference type="EMBL" id="CPR15991.1"/>
    </source>
</evidence>
<protein>
    <submittedName>
        <fullName evidence="5">Coenzyme PQQ synthesis protein D</fullName>
    </submittedName>
</protein>
<dbReference type="Gene3D" id="1.10.10.1150">
    <property type="entry name" value="Coenzyme PQQ synthesis protein D (PqqD)"/>
    <property type="match status" value="1"/>
</dbReference>
<evidence type="ECO:0000256" key="3">
    <source>
        <dbReference type="ARBA" id="ARBA00022905"/>
    </source>
</evidence>
<dbReference type="KEGG" id="fil:BN1229_v1_0594"/>
<proteinExistence type="predicted"/>
<evidence type="ECO:0000256" key="4">
    <source>
        <dbReference type="SAM" id="MobiDB-lite"/>
    </source>
</evidence>
<dbReference type="InterPro" id="IPR008792">
    <property type="entry name" value="PQQD"/>
</dbReference>
<dbReference type="KEGG" id="fiy:BN1229_v1_0596"/>
<dbReference type="UniPathway" id="UPA00539"/>
<comment type="subunit">
    <text evidence="2">Monomer. Interacts with PqqE.</text>
</comment>